<comment type="caution">
    <text evidence="1">The sequence shown here is derived from an EMBL/GenBank/DDBJ whole genome shotgun (WGS) entry which is preliminary data.</text>
</comment>
<dbReference type="Proteomes" id="UP001482620">
    <property type="component" value="Unassembled WGS sequence"/>
</dbReference>
<accession>A0ABV0VEM6</accession>
<reference evidence="1 2" key="1">
    <citation type="submission" date="2021-06" db="EMBL/GenBank/DDBJ databases">
        <authorList>
            <person name="Palmer J.M."/>
        </authorList>
    </citation>
    <scope>NUCLEOTIDE SEQUENCE [LARGE SCALE GENOMIC DNA]</scope>
    <source>
        <strain evidence="2">if_2019</strain>
        <tissue evidence="1">Muscle</tissue>
    </source>
</reference>
<dbReference type="EMBL" id="JAHRIQ010105854">
    <property type="protein sequence ID" value="MEQ2255739.1"/>
    <property type="molecule type" value="Genomic_DNA"/>
</dbReference>
<protein>
    <submittedName>
        <fullName evidence="1">Uncharacterized protein</fullName>
    </submittedName>
</protein>
<organism evidence="1 2">
    <name type="scientific">Ilyodon furcidens</name>
    <name type="common">goldbreast splitfin</name>
    <dbReference type="NCBI Taxonomy" id="33524"/>
    <lineage>
        <taxon>Eukaryota</taxon>
        <taxon>Metazoa</taxon>
        <taxon>Chordata</taxon>
        <taxon>Craniata</taxon>
        <taxon>Vertebrata</taxon>
        <taxon>Euteleostomi</taxon>
        <taxon>Actinopterygii</taxon>
        <taxon>Neopterygii</taxon>
        <taxon>Teleostei</taxon>
        <taxon>Neoteleostei</taxon>
        <taxon>Acanthomorphata</taxon>
        <taxon>Ovalentaria</taxon>
        <taxon>Atherinomorphae</taxon>
        <taxon>Cyprinodontiformes</taxon>
        <taxon>Goodeidae</taxon>
        <taxon>Ilyodon</taxon>
    </lineage>
</organism>
<gene>
    <name evidence="1" type="ORF">ILYODFUR_017071</name>
</gene>
<name>A0ABV0VEM6_9TELE</name>
<evidence type="ECO:0000313" key="1">
    <source>
        <dbReference type="EMBL" id="MEQ2255739.1"/>
    </source>
</evidence>
<feature type="non-terminal residue" evidence="1">
    <location>
        <position position="62"/>
    </location>
</feature>
<evidence type="ECO:0000313" key="2">
    <source>
        <dbReference type="Proteomes" id="UP001482620"/>
    </source>
</evidence>
<keyword evidence="2" id="KW-1185">Reference proteome</keyword>
<sequence>MRSQFAVCAAVHQTGVELVLSPTYNFSPNSDGCMIFDAKPQASIQPLHKKTTVKELLMMRRQ</sequence>
<proteinExistence type="predicted"/>